<dbReference type="Proteomes" id="UP000054466">
    <property type="component" value="Unassembled WGS sequence"/>
</dbReference>
<keyword evidence="1" id="KW-0479">Metal-binding</keyword>
<organism evidence="9 10">
    <name type="scientific">Cladophialophora immunda</name>
    <dbReference type="NCBI Taxonomy" id="569365"/>
    <lineage>
        <taxon>Eukaryota</taxon>
        <taxon>Fungi</taxon>
        <taxon>Dikarya</taxon>
        <taxon>Ascomycota</taxon>
        <taxon>Pezizomycotina</taxon>
        <taxon>Eurotiomycetes</taxon>
        <taxon>Chaetothyriomycetidae</taxon>
        <taxon>Chaetothyriales</taxon>
        <taxon>Herpotrichiellaceae</taxon>
        <taxon>Cladophialophora</taxon>
    </lineage>
</organism>
<name>A0A0D2AWT9_9EURO</name>
<evidence type="ECO:0000313" key="9">
    <source>
        <dbReference type="EMBL" id="KIW29747.1"/>
    </source>
</evidence>
<dbReference type="GO" id="GO:0008270">
    <property type="term" value="F:zinc ion binding"/>
    <property type="evidence" value="ECO:0007669"/>
    <property type="project" value="InterPro"/>
</dbReference>
<evidence type="ECO:0000313" key="10">
    <source>
        <dbReference type="Proteomes" id="UP000054466"/>
    </source>
</evidence>
<keyword evidence="5" id="KW-0804">Transcription</keyword>
<keyword evidence="2" id="KW-0862">Zinc</keyword>
<accession>A0A0D2AWT9</accession>
<keyword evidence="4" id="KW-0238">DNA-binding</keyword>
<dbReference type="EMBL" id="KN847042">
    <property type="protein sequence ID" value="KIW29747.1"/>
    <property type="molecule type" value="Genomic_DNA"/>
</dbReference>
<dbReference type="PANTHER" id="PTHR31313">
    <property type="entry name" value="TY1 ENHANCER ACTIVATOR"/>
    <property type="match status" value="1"/>
</dbReference>
<dbReference type="PANTHER" id="PTHR31313:SF81">
    <property type="entry name" value="TY1 ENHANCER ACTIVATOR"/>
    <property type="match status" value="1"/>
</dbReference>
<dbReference type="GeneID" id="27344730"/>
<sequence length="826" mass="91758">MNYSEGRGFRRPNKREAPGSRAFVNSLLQDIEILENRLRESGQEPPEPQNPLLKGRPLKTVRNCRDAEESRPNGSVNGKGTNLNARHGVMSKNNSRLPPVGHRLNALSSHANTNVTYDQAQFHSNNVPSCIHTSVELPTADSVRTQSPLLSSEACRRALALRHSLFSPYQIVFDRPRGRVQYFCPSNCFKRYFSEHVRPHQGAAESYRLEKHAYRILADVPAQIQDHLMGLFWSRYNETFHIVDRESFYGDLGTGASTSYSGFLHISCLAMGYLFADKKNPVMRHVTVSDNVSVFHQEIKYILDGELEDPQGLTTIQTMLVLSDLQCALGMDDLGGLYAAGIACRLAFDYGLNLEHSQLGLSQAEIQSRRRLLRSCILYDRGWSLYLGRPTSIKNSDLDMSQLADMFSRLGGLCGLDRLPTLAQPAMDETENMLYEATLELLDIASKVQEKTHSDIAPGSDTHGNLLVEIAALGNSLNSWSARLPPQIRWTPENAEKAPSLYFIMHQQFHTTQALLHGPYGQYGEALQGQYCASESKPLDQGNDAYSFVPLARSIAFKHALKVARIFAYHRMRFGQSQIGLFSLTHAATASLVLIANASLNENVTERLSTLQRIKTLLDELKEMSLVYQPARMMTAVIEHYMQNTGVDFECLPVAGSSMSPFSETSSLSARRPSEHDPETVRQFNKKRQTSGCSSTVAPIDTSRQKGIFDVFTSGGQTEVETEDFEVLGHDISGTHVSITDEIHWNPLESTSLQNPGSTMETFLWPEASVEPPTSHAGEETQNFAKFAPPFLFCESPGNGAPRGGLGNDFGDVFLGYQGEDFGDAI</sequence>
<evidence type="ECO:0000259" key="8">
    <source>
        <dbReference type="Pfam" id="PF04082"/>
    </source>
</evidence>
<keyword evidence="6" id="KW-0539">Nucleus</keyword>
<protein>
    <recommendedName>
        <fullName evidence="8">Xylanolytic transcriptional activator regulatory domain-containing protein</fullName>
    </recommendedName>
</protein>
<dbReference type="Pfam" id="PF04082">
    <property type="entry name" value="Fungal_trans"/>
    <property type="match status" value="1"/>
</dbReference>
<dbReference type="VEuPathDB" id="FungiDB:PV07_05536"/>
<feature type="region of interest" description="Disordered" evidence="7">
    <location>
        <begin position="1"/>
        <end position="22"/>
    </location>
</feature>
<dbReference type="GO" id="GO:0006351">
    <property type="term" value="P:DNA-templated transcription"/>
    <property type="evidence" value="ECO:0007669"/>
    <property type="project" value="InterPro"/>
</dbReference>
<dbReference type="RefSeq" id="XP_016249963.1">
    <property type="nucleotide sequence ID" value="XM_016392444.1"/>
</dbReference>
<feature type="region of interest" description="Disordered" evidence="7">
    <location>
        <begin position="38"/>
        <end position="83"/>
    </location>
</feature>
<evidence type="ECO:0000256" key="6">
    <source>
        <dbReference type="ARBA" id="ARBA00023242"/>
    </source>
</evidence>
<evidence type="ECO:0000256" key="7">
    <source>
        <dbReference type="SAM" id="MobiDB-lite"/>
    </source>
</evidence>
<dbReference type="STRING" id="569365.A0A0D2AWT9"/>
<dbReference type="GO" id="GO:0003677">
    <property type="term" value="F:DNA binding"/>
    <property type="evidence" value="ECO:0007669"/>
    <property type="project" value="UniProtKB-KW"/>
</dbReference>
<dbReference type="AlphaFoldDB" id="A0A0D2AWT9"/>
<dbReference type="HOGENOM" id="CLU_004291_4_0_1"/>
<evidence type="ECO:0000256" key="1">
    <source>
        <dbReference type="ARBA" id="ARBA00022723"/>
    </source>
</evidence>
<dbReference type="CDD" id="cd12148">
    <property type="entry name" value="fungal_TF_MHR"/>
    <property type="match status" value="1"/>
</dbReference>
<dbReference type="InterPro" id="IPR007219">
    <property type="entry name" value="XnlR_reg_dom"/>
</dbReference>
<gene>
    <name evidence="9" type="ORF">PV07_05536</name>
</gene>
<feature type="region of interest" description="Disordered" evidence="7">
    <location>
        <begin position="662"/>
        <end position="699"/>
    </location>
</feature>
<evidence type="ECO:0000256" key="2">
    <source>
        <dbReference type="ARBA" id="ARBA00022833"/>
    </source>
</evidence>
<reference evidence="9 10" key="1">
    <citation type="submission" date="2015-01" db="EMBL/GenBank/DDBJ databases">
        <title>The Genome Sequence of Cladophialophora immunda CBS83496.</title>
        <authorList>
            <consortium name="The Broad Institute Genomics Platform"/>
            <person name="Cuomo C."/>
            <person name="de Hoog S."/>
            <person name="Gorbushina A."/>
            <person name="Stielow B."/>
            <person name="Teixiera M."/>
            <person name="Abouelleil A."/>
            <person name="Chapman S.B."/>
            <person name="Priest M."/>
            <person name="Young S.K."/>
            <person name="Wortman J."/>
            <person name="Nusbaum C."/>
            <person name="Birren B."/>
        </authorList>
    </citation>
    <scope>NUCLEOTIDE SEQUENCE [LARGE SCALE GENOMIC DNA]</scope>
    <source>
        <strain evidence="9 10">CBS 83496</strain>
    </source>
</reference>
<feature type="compositionally biased region" description="Polar residues" evidence="7">
    <location>
        <begin position="72"/>
        <end position="83"/>
    </location>
</feature>
<proteinExistence type="predicted"/>
<keyword evidence="3" id="KW-0805">Transcription regulation</keyword>
<evidence type="ECO:0000256" key="4">
    <source>
        <dbReference type="ARBA" id="ARBA00023125"/>
    </source>
</evidence>
<feature type="domain" description="Xylanolytic transcriptional activator regulatory" evidence="8">
    <location>
        <begin position="230"/>
        <end position="401"/>
    </location>
</feature>
<evidence type="ECO:0000256" key="5">
    <source>
        <dbReference type="ARBA" id="ARBA00023163"/>
    </source>
</evidence>
<keyword evidence="10" id="KW-1185">Reference proteome</keyword>
<evidence type="ECO:0000256" key="3">
    <source>
        <dbReference type="ARBA" id="ARBA00023015"/>
    </source>
</evidence>
<dbReference type="InterPro" id="IPR051615">
    <property type="entry name" value="Transcr_Regulatory_Elem"/>
</dbReference>
<dbReference type="OrthoDB" id="2154091at2759"/>